<dbReference type="EMBL" id="BT135919">
    <property type="protein sequence ID" value="AFK35714.1"/>
    <property type="molecule type" value="mRNA"/>
</dbReference>
<evidence type="ECO:0000313" key="1">
    <source>
        <dbReference type="EMBL" id="AFK35714.1"/>
    </source>
</evidence>
<dbReference type="AlphaFoldDB" id="I3S622"/>
<name>I3S622_MEDTR</name>
<proteinExistence type="evidence at transcript level"/>
<reference evidence="1" key="1">
    <citation type="submission" date="2012-05" db="EMBL/GenBank/DDBJ databases">
        <authorList>
            <person name="Krishnakumar V."/>
            <person name="Cheung F."/>
            <person name="Xiao Y."/>
            <person name="Chan A."/>
            <person name="Moskal W.A."/>
            <person name="Town C.D."/>
        </authorList>
    </citation>
    <scope>NUCLEOTIDE SEQUENCE</scope>
</reference>
<accession>I3S622</accession>
<sequence>MDRSCGCIFLSRIIDLFFLVGKPYPETESYKPPIFVSFLEFALSSRMRCRIILKASFVAYGSPVFGSRYLAGKPVITQTGCSGYS</sequence>
<protein>
    <submittedName>
        <fullName evidence="1">Uncharacterized protein</fullName>
    </submittedName>
</protein>
<organism evidence="1">
    <name type="scientific">Medicago truncatula</name>
    <name type="common">Barrel medic</name>
    <name type="synonym">Medicago tribuloides</name>
    <dbReference type="NCBI Taxonomy" id="3880"/>
    <lineage>
        <taxon>Eukaryota</taxon>
        <taxon>Viridiplantae</taxon>
        <taxon>Streptophyta</taxon>
        <taxon>Embryophyta</taxon>
        <taxon>Tracheophyta</taxon>
        <taxon>Spermatophyta</taxon>
        <taxon>Magnoliopsida</taxon>
        <taxon>eudicotyledons</taxon>
        <taxon>Gunneridae</taxon>
        <taxon>Pentapetalae</taxon>
        <taxon>rosids</taxon>
        <taxon>fabids</taxon>
        <taxon>Fabales</taxon>
        <taxon>Fabaceae</taxon>
        <taxon>Papilionoideae</taxon>
        <taxon>50 kb inversion clade</taxon>
        <taxon>NPAAA clade</taxon>
        <taxon>Hologalegina</taxon>
        <taxon>IRL clade</taxon>
        <taxon>Trifolieae</taxon>
        <taxon>Medicago</taxon>
    </lineage>
</organism>